<organism evidence="2">
    <name type="scientific">gut metagenome</name>
    <dbReference type="NCBI Taxonomy" id="749906"/>
    <lineage>
        <taxon>unclassified sequences</taxon>
        <taxon>metagenomes</taxon>
        <taxon>organismal metagenomes</taxon>
    </lineage>
</organism>
<feature type="region of interest" description="Disordered" evidence="1">
    <location>
        <begin position="1"/>
        <end position="74"/>
    </location>
</feature>
<reference evidence="2" key="1">
    <citation type="journal article" date="2012" name="PLoS ONE">
        <title>Gene sets for utilization of primary and secondary nutrition supplies in the distal gut of endangered iberian lynx.</title>
        <authorList>
            <person name="Alcaide M."/>
            <person name="Messina E."/>
            <person name="Richter M."/>
            <person name="Bargiela R."/>
            <person name="Peplies J."/>
            <person name="Huws S.A."/>
            <person name="Newbold C.J."/>
            <person name="Golyshin P.N."/>
            <person name="Simon M.A."/>
            <person name="Lopez G."/>
            <person name="Yakimov M.M."/>
            <person name="Ferrer M."/>
        </authorList>
    </citation>
    <scope>NUCLEOTIDE SEQUENCE</scope>
</reference>
<feature type="compositionally biased region" description="Polar residues" evidence="1">
    <location>
        <begin position="1"/>
        <end position="19"/>
    </location>
</feature>
<evidence type="ECO:0000256" key="1">
    <source>
        <dbReference type="SAM" id="MobiDB-lite"/>
    </source>
</evidence>
<name>J9FQC6_9ZZZZ</name>
<feature type="non-terminal residue" evidence="2">
    <location>
        <position position="1"/>
    </location>
</feature>
<protein>
    <submittedName>
        <fullName evidence="2">Uncharacterized protein</fullName>
    </submittedName>
</protein>
<evidence type="ECO:0000313" key="2">
    <source>
        <dbReference type="EMBL" id="EJW91792.1"/>
    </source>
</evidence>
<dbReference type="AlphaFoldDB" id="J9FQC6"/>
<comment type="caution">
    <text evidence="2">The sequence shown here is derived from an EMBL/GenBank/DDBJ whole genome shotgun (WGS) entry which is preliminary data.</text>
</comment>
<proteinExistence type="predicted"/>
<feature type="compositionally biased region" description="Basic and acidic residues" evidence="1">
    <location>
        <begin position="54"/>
        <end position="74"/>
    </location>
</feature>
<sequence>SVSVQETFNEQAEQQSVVIENQEKQELVSEETSSVCQAPAEATAEESKSPTLGKQKEHVGRTRKGESTKSGKKTPEIRATFIVNPDLIRKVKFISLVDGMLLKDILSQALNNYVDAWEEKNKKIRLPKFR</sequence>
<gene>
    <name evidence="2" type="ORF">EVA_20101</name>
</gene>
<accession>J9FQC6</accession>
<dbReference type="EMBL" id="AMCI01007944">
    <property type="protein sequence ID" value="EJW91792.1"/>
    <property type="molecule type" value="Genomic_DNA"/>
</dbReference>